<gene>
    <name evidence="3" type="ORF">C7H09_17710</name>
</gene>
<feature type="transmembrane region" description="Helical" evidence="1">
    <location>
        <begin position="281"/>
        <end position="300"/>
    </location>
</feature>
<protein>
    <recommendedName>
        <fullName evidence="2">Glycosyltransferase 2-like domain-containing protein</fullName>
    </recommendedName>
</protein>
<comment type="caution">
    <text evidence="3">The sequence shown here is derived from an EMBL/GenBank/DDBJ whole genome shotgun (WGS) entry which is preliminary data.</text>
</comment>
<dbReference type="RefSeq" id="WP_106765212.1">
    <property type="nucleotide sequence ID" value="NZ_PXNP01000109.1"/>
</dbReference>
<dbReference type="InterPro" id="IPR001173">
    <property type="entry name" value="Glyco_trans_2-like"/>
</dbReference>
<keyword evidence="1" id="KW-1133">Transmembrane helix</keyword>
<dbReference type="Pfam" id="PF00535">
    <property type="entry name" value="Glycos_transf_2"/>
    <property type="match status" value="1"/>
</dbReference>
<proteinExistence type="predicted"/>
<feature type="domain" description="Glycosyltransferase 2-like" evidence="2">
    <location>
        <begin position="4"/>
        <end position="130"/>
    </location>
</feature>
<name>A0A2T1K400_9GAMM</name>
<reference evidence="3 4" key="1">
    <citation type="submission" date="2018-03" db="EMBL/GenBank/DDBJ databases">
        <title>Marinobacter brunus sp. nov., a marine bacterium of Gamma-proteobacteria isolated from the surface seawater of the South China Sea.</title>
        <authorList>
            <person name="Cheng H."/>
            <person name="Wu Y.-H."/>
            <person name="Xamxidin M."/>
            <person name="Xu X.-W."/>
        </authorList>
    </citation>
    <scope>NUCLEOTIDE SEQUENCE [LARGE SCALE GENOMIC DNA]</scope>
    <source>
        <strain evidence="3 4">NH169-3</strain>
    </source>
</reference>
<dbReference type="Gene3D" id="3.90.550.10">
    <property type="entry name" value="Spore Coat Polysaccharide Biosynthesis Protein SpsA, Chain A"/>
    <property type="match status" value="1"/>
</dbReference>
<evidence type="ECO:0000313" key="4">
    <source>
        <dbReference type="Proteomes" id="UP000239866"/>
    </source>
</evidence>
<dbReference type="InterPro" id="IPR029044">
    <property type="entry name" value="Nucleotide-diphossugar_trans"/>
</dbReference>
<accession>A0A2T1K400</accession>
<feature type="transmembrane region" description="Helical" evidence="1">
    <location>
        <begin position="250"/>
        <end position="269"/>
    </location>
</feature>
<keyword evidence="4" id="KW-1185">Reference proteome</keyword>
<evidence type="ECO:0000259" key="2">
    <source>
        <dbReference type="Pfam" id="PF00535"/>
    </source>
</evidence>
<keyword evidence="1" id="KW-0472">Membrane</keyword>
<organism evidence="3 4">
    <name type="scientific">Marinobacter fuscus</name>
    <dbReference type="NCBI Taxonomy" id="2109942"/>
    <lineage>
        <taxon>Bacteria</taxon>
        <taxon>Pseudomonadati</taxon>
        <taxon>Pseudomonadota</taxon>
        <taxon>Gammaproteobacteria</taxon>
        <taxon>Pseudomonadales</taxon>
        <taxon>Marinobacteraceae</taxon>
        <taxon>Marinobacter</taxon>
    </lineage>
</organism>
<dbReference type="PANTHER" id="PTHR43685:SF2">
    <property type="entry name" value="GLYCOSYLTRANSFERASE 2-LIKE DOMAIN-CONTAINING PROTEIN"/>
    <property type="match status" value="1"/>
</dbReference>
<dbReference type="Proteomes" id="UP000239866">
    <property type="component" value="Unassembled WGS sequence"/>
</dbReference>
<dbReference type="OrthoDB" id="9069044at2"/>
<dbReference type="EMBL" id="PXNP01000109">
    <property type="protein sequence ID" value="PSF04861.1"/>
    <property type="molecule type" value="Genomic_DNA"/>
</dbReference>
<sequence length="306" mass="34882">MDISVIIPVYNEEDYIGRCINSIQDALAERDLTYEIWVVDNGSDDRSADIARSMSGVNVVNISRTSVAKARNYGVARSTGRVLAFIDSDVVVELLWGSSIENLVGRGERLFVTGCQYGIRKDPSWIEQYWFGSMRSGHINGGNLIASRSAFEAIGGFDPRLKTGEDVDFCDRARRSPEVDYYQCTDFRCIHLGYPNSVTKFFKRELWHGEGDFRTFSHFAKSKVAIISVIYGFSLLFIVLAGVFQCWSSASVILGGLLFLNIFVTYQRFARQSFKYLSYNYVINFIYFFARFLSMFRALARRGLEY</sequence>
<evidence type="ECO:0000256" key="1">
    <source>
        <dbReference type="SAM" id="Phobius"/>
    </source>
</evidence>
<dbReference type="SUPFAM" id="SSF53448">
    <property type="entry name" value="Nucleotide-diphospho-sugar transferases"/>
    <property type="match status" value="1"/>
</dbReference>
<dbReference type="AlphaFoldDB" id="A0A2T1K400"/>
<dbReference type="PANTHER" id="PTHR43685">
    <property type="entry name" value="GLYCOSYLTRANSFERASE"/>
    <property type="match status" value="1"/>
</dbReference>
<dbReference type="InterPro" id="IPR050834">
    <property type="entry name" value="Glycosyltransf_2"/>
</dbReference>
<keyword evidence="1" id="KW-0812">Transmembrane</keyword>
<evidence type="ECO:0000313" key="3">
    <source>
        <dbReference type="EMBL" id="PSF04861.1"/>
    </source>
</evidence>
<feature type="transmembrane region" description="Helical" evidence="1">
    <location>
        <begin position="224"/>
        <end position="244"/>
    </location>
</feature>